<sequence>MGKILPEPVGYGCLEEVSTQQGFLRKDMFSLMVVLGKEVKRNTLVVRKNSNGITKILCLNPYNMVQRGKIVAGGSIIESQVVWECSLCNEVSVCDEEGDGGGV</sequence>
<dbReference type="EMBL" id="BKCP01010626">
    <property type="protein sequence ID" value="GER53552.1"/>
    <property type="molecule type" value="Genomic_DNA"/>
</dbReference>
<dbReference type="AlphaFoldDB" id="A0A5A7R813"/>
<accession>A0A5A7R813</accession>
<proteinExistence type="predicted"/>
<dbReference type="Proteomes" id="UP000325081">
    <property type="component" value="Unassembled WGS sequence"/>
</dbReference>
<reference evidence="2" key="1">
    <citation type="journal article" date="2019" name="Curr. Biol.">
        <title>Genome Sequence of Striga asiatica Provides Insight into the Evolution of Plant Parasitism.</title>
        <authorList>
            <person name="Yoshida S."/>
            <person name="Kim S."/>
            <person name="Wafula E.K."/>
            <person name="Tanskanen J."/>
            <person name="Kim Y.M."/>
            <person name="Honaas L."/>
            <person name="Yang Z."/>
            <person name="Spallek T."/>
            <person name="Conn C.E."/>
            <person name="Ichihashi Y."/>
            <person name="Cheong K."/>
            <person name="Cui S."/>
            <person name="Der J.P."/>
            <person name="Gundlach H."/>
            <person name="Jiao Y."/>
            <person name="Hori C."/>
            <person name="Ishida J.K."/>
            <person name="Kasahara H."/>
            <person name="Kiba T."/>
            <person name="Kim M.S."/>
            <person name="Koo N."/>
            <person name="Laohavisit A."/>
            <person name="Lee Y.H."/>
            <person name="Lumba S."/>
            <person name="McCourt P."/>
            <person name="Mortimer J.C."/>
            <person name="Mutuku J.M."/>
            <person name="Nomura T."/>
            <person name="Sasaki-Sekimoto Y."/>
            <person name="Seto Y."/>
            <person name="Wang Y."/>
            <person name="Wakatake T."/>
            <person name="Sakakibara H."/>
            <person name="Demura T."/>
            <person name="Yamaguchi S."/>
            <person name="Yoneyama K."/>
            <person name="Manabe R.I."/>
            <person name="Nelson D.C."/>
            <person name="Schulman A.H."/>
            <person name="Timko M.P."/>
            <person name="dePamphilis C.W."/>
            <person name="Choi D."/>
            <person name="Shirasu K."/>
        </authorList>
    </citation>
    <scope>NUCLEOTIDE SEQUENCE [LARGE SCALE GENOMIC DNA]</scope>
    <source>
        <strain evidence="2">cv. UVA1</strain>
    </source>
</reference>
<gene>
    <name evidence="1" type="ORF">STAS_31085</name>
</gene>
<organism evidence="1 2">
    <name type="scientific">Striga asiatica</name>
    <name type="common">Asiatic witchweed</name>
    <name type="synonym">Buchnera asiatica</name>
    <dbReference type="NCBI Taxonomy" id="4170"/>
    <lineage>
        <taxon>Eukaryota</taxon>
        <taxon>Viridiplantae</taxon>
        <taxon>Streptophyta</taxon>
        <taxon>Embryophyta</taxon>
        <taxon>Tracheophyta</taxon>
        <taxon>Spermatophyta</taxon>
        <taxon>Magnoliopsida</taxon>
        <taxon>eudicotyledons</taxon>
        <taxon>Gunneridae</taxon>
        <taxon>Pentapetalae</taxon>
        <taxon>asterids</taxon>
        <taxon>lamiids</taxon>
        <taxon>Lamiales</taxon>
        <taxon>Orobanchaceae</taxon>
        <taxon>Buchnereae</taxon>
        <taxon>Striga</taxon>
    </lineage>
</organism>
<keyword evidence="2" id="KW-1185">Reference proteome</keyword>
<evidence type="ECO:0000313" key="2">
    <source>
        <dbReference type="Proteomes" id="UP000325081"/>
    </source>
</evidence>
<evidence type="ECO:0000313" key="1">
    <source>
        <dbReference type="EMBL" id="GER53552.1"/>
    </source>
</evidence>
<name>A0A5A7R813_STRAF</name>
<protein>
    <submittedName>
        <fullName evidence="1">Peptidase</fullName>
    </submittedName>
</protein>
<comment type="caution">
    <text evidence="1">The sequence shown here is derived from an EMBL/GenBank/DDBJ whole genome shotgun (WGS) entry which is preliminary data.</text>
</comment>